<evidence type="ECO:0000259" key="1">
    <source>
        <dbReference type="Pfam" id="PF04783"/>
    </source>
</evidence>
<dbReference type="Pfam" id="PF04783">
    <property type="entry name" value="DUF630"/>
    <property type="match status" value="1"/>
</dbReference>
<sequence length="109" mass="11851">MGCAQSKIELEESVARCRERKQQLRGAVVSRNAFAAAHSAYAVALKNTGAALSDYAHGESLHPHHLTHLHHLSHSASASHPLHRLLPEHVVVHPPADLPLPKPPRKPAK</sequence>
<reference evidence="2" key="1">
    <citation type="journal article" date="2015" name="Nat. Genet.">
        <title>The pineapple genome and the evolution of CAM photosynthesis.</title>
        <authorList>
            <person name="Ming R."/>
            <person name="VanBuren R."/>
            <person name="Wai C.M."/>
            <person name="Tang H."/>
            <person name="Schatz M.C."/>
            <person name="Bowers J.E."/>
            <person name="Lyons E."/>
            <person name="Wang M.L."/>
            <person name="Chen J."/>
            <person name="Biggers E."/>
            <person name="Zhang J."/>
            <person name="Huang L."/>
            <person name="Zhang L."/>
            <person name="Miao W."/>
            <person name="Zhang J."/>
            <person name="Ye Z."/>
            <person name="Miao C."/>
            <person name="Lin Z."/>
            <person name="Wang H."/>
            <person name="Zhou H."/>
            <person name="Yim W.C."/>
            <person name="Priest H.D."/>
            <person name="Zheng C."/>
            <person name="Woodhouse M."/>
            <person name="Edger P.P."/>
            <person name="Guyot R."/>
            <person name="Guo H.B."/>
            <person name="Guo H."/>
            <person name="Zheng G."/>
            <person name="Singh R."/>
            <person name="Sharma A."/>
            <person name="Min X."/>
            <person name="Zheng Y."/>
            <person name="Lee H."/>
            <person name="Gurtowski J."/>
            <person name="Sedlazeck F.J."/>
            <person name="Harkess A."/>
            <person name="McKain M.R."/>
            <person name="Liao Z."/>
            <person name="Fang J."/>
            <person name="Liu J."/>
            <person name="Zhang X."/>
            <person name="Zhang Q."/>
            <person name="Hu W."/>
            <person name="Qin Y."/>
            <person name="Wang K."/>
            <person name="Chen L.Y."/>
            <person name="Shirley N."/>
            <person name="Lin Y.R."/>
            <person name="Liu L.Y."/>
            <person name="Hernandez A.G."/>
            <person name="Wright C.L."/>
            <person name="Bulone V."/>
            <person name="Tuskan G.A."/>
            <person name="Heath K."/>
            <person name="Zee F."/>
            <person name="Moore P.H."/>
            <person name="Sunkar R."/>
            <person name="Leebens-Mack J.H."/>
            <person name="Mockler T."/>
            <person name="Bennetzen J.L."/>
            <person name="Freeling M."/>
            <person name="Sankoff D."/>
            <person name="Paterson A.H."/>
            <person name="Zhu X."/>
            <person name="Yang X."/>
            <person name="Smith J.A."/>
            <person name="Cushman J.C."/>
            <person name="Paull R.E."/>
            <person name="Yu Q."/>
        </authorList>
    </citation>
    <scope>NUCLEOTIDE SEQUENCE [LARGE SCALE GENOMIC DNA]</scope>
    <source>
        <strain evidence="2">cv. F153</strain>
    </source>
</reference>
<gene>
    <name evidence="3" type="primary">LOC109718419</name>
</gene>
<dbReference type="AlphaFoldDB" id="A0A6P5FX68"/>
<dbReference type="PANTHER" id="PTHR21450">
    <property type="entry name" value="PROTEIN ALTERED PHOSPHATE STARVATION RESPONSE 1"/>
    <property type="match status" value="1"/>
</dbReference>
<accession>A0A6P5FX68</accession>
<protein>
    <submittedName>
        <fullName evidence="3">Uncharacterized protein LOC109718419</fullName>
    </submittedName>
</protein>
<dbReference type="PANTHER" id="PTHR21450:SF7">
    <property type="entry name" value="DNA LIGASE (DUF630 AND DUF632)"/>
    <property type="match status" value="1"/>
</dbReference>
<dbReference type="OrthoDB" id="1919226at2759"/>
<evidence type="ECO:0000313" key="2">
    <source>
        <dbReference type="Proteomes" id="UP000515123"/>
    </source>
</evidence>
<name>A0A6P5FX68_ANACO</name>
<evidence type="ECO:0000313" key="3">
    <source>
        <dbReference type="RefSeq" id="XP_020100252.1"/>
    </source>
</evidence>
<dbReference type="Proteomes" id="UP000515123">
    <property type="component" value="Linkage group 12"/>
</dbReference>
<dbReference type="RefSeq" id="XP_020100252.1">
    <property type="nucleotide sequence ID" value="XM_020244663.1"/>
</dbReference>
<feature type="non-terminal residue" evidence="3">
    <location>
        <position position="109"/>
    </location>
</feature>
<feature type="domain" description="DUF630" evidence="1">
    <location>
        <begin position="1"/>
        <end position="59"/>
    </location>
</feature>
<organism evidence="2 3">
    <name type="scientific">Ananas comosus</name>
    <name type="common">Pineapple</name>
    <name type="synonym">Ananas ananas</name>
    <dbReference type="NCBI Taxonomy" id="4615"/>
    <lineage>
        <taxon>Eukaryota</taxon>
        <taxon>Viridiplantae</taxon>
        <taxon>Streptophyta</taxon>
        <taxon>Embryophyta</taxon>
        <taxon>Tracheophyta</taxon>
        <taxon>Spermatophyta</taxon>
        <taxon>Magnoliopsida</taxon>
        <taxon>Liliopsida</taxon>
        <taxon>Poales</taxon>
        <taxon>Bromeliaceae</taxon>
        <taxon>Bromelioideae</taxon>
        <taxon>Ananas</taxon>
    </lineage>
</organism>
<keyword evidence="2" id="KW-1185">Reference proteome</keyword>
<dbReference type="GeneID" id="109718419"/>
<proteinExistence type="predicted"/>
<dbReference type="InterPro" id="IPR006868">
    <property type="entry name" value="DUF630"/>
</dbReference>
<reference evidence="3" key="2">
    <citation type="submission" date="2025-08" db="UniProtKB">
        <authorList>
            <consortium name="RefSeq"/>
        </authorList>
    </citation>
    <scope>IDENTIFICATION</scope>
    <source>
        <tissue evidence="3">Leaf</tissue>
    </source>
</reference>